<proteinExistence type="predicted"/>
<sequence>MEIIHESSQSVVLDNAGDAETIVSATVAYEASMDDEGRLTNFDDGYEDEVNDNQDVGENRQDMRDQVDDDHDEDESVSVNFGLEVDPADEGSVADATEVGEDVCDSTKKKGWIHEQG</sequence>
<evidence type="ECO:0000313" key="2">
    <source>
        <dbReference type="Proteomes" id="UP001163321"/>
    </source>
</evidence>
<gene>
    <name evidence="1" type="ORF">PsorP6_011021</name>
</gene>
<name>A0ACC0VX45_9STRA</name>
<dbReference type="Proteomes" id="UP001163321">
    <property type="component" value="Chromosome 6"/>
</dbReference>
<organism evidence="1 2">
    <name type="scientific">Peronosclerospora sorghi</name>
    <dbReference type="NCBI Taxonomy" id="230839"/>
    <lineage>
        <taxon>Eukaryota</taxon>
        <taxon>Sar</taxon>
        <taxon>Stramenopiles</taxon>
        <taxon>Oomycota</taxon>
        <taxon>Peronosporomycetes</taxon>
        <taxon>Peronosporales</taxon>
        <taxon>Peronosporaceae</taxon>
        <taxon>Peronosclerospora</taxon>
    </lineage>
</organism>
<evidence type="ECO:0000313" key="1">
    <source>
        <dbReference type="EMBL" id="KAI9910474.1"/>
    </source>
</evidence>
<protein>
    <submittedName>
        <fullName evidence="1">Uncharacterized protein</fullName>
    </submittedName>
</protein>
<dbReference type="EMBL" id="CM047585">
    <property type="protein sequence ID" value="KAI9910474.1"/>
    <property type="molecule type" value="Genomic_DNA"/>
</dbReference>
<accession>A0ACC0VX45</accession>
<keyword evidence="2" id="KW-1185">Reference proteome</keyword>
<reference evidence="1 2" key="1">
    <citation type="journal article" date="2022" name="bioRxiv">
        <title>The genome of the oomycete Peronosclerospora sorghi, a cosmopolitan pathogen of maize and sorghum, is inflated with dispersed pseudogenes.</title>
        <authorList>
            <person name="Fletcher K."/>
            <person name="Martin F."/>
            <person name="Isakeit T."/>
            <person name="Cavanaugh K."/>
            <person name="Magill C."/>
            <person name="Michelmore R."/>
        </authorList>
    </citation>
    <scope>NUCLEOTIDE SEQUENCE [LARGE SCALE GENOMIC DNA]</scope>
    <source>
        <strain evidence="1">P6</strain>
    </source>
</reference>
<comment type="caution">
    <text evidence="1">The sequence shown here is derived from an EMBL/GenBank/DDBJ whole genome shotgun (WGS) entry which is preliminary data.</text>
</comment>